<evidence type="ECO:0000313" key="3">
    <source>
        <dbReference type="EMBL" id="MFC4075841.1"/>
    </source>
</evidence>
<dbReference type="Pfam" id="PF13424">
    <property type="entry name" value="TPR_12"/>
    <property type="match status" value="1"/>
</dbReference>
<evidence type="ECO:0000259" key="2">
    <source>
        <dbReference type="PROSITE" id="PS50943"/>
    </source>
</evidence>
<comment type="caution">
    <text evidence="3">The sequence shown here is derived from an EMBL/GenBank/DDBJ whole genome shotgun (WGS) entry which is preliminary data.</text>
</comment>
<proteinExistence type="predicted"/>
<dbReference type="EMBL" id="JBHSAP010000007">
    <property type="protein sequence ID" value="MFC4075841.1"/>
    <property type="molecule type" value="Genomic_DNA"/>
</dbReference>
<keyword evidence="1" id="KW-0802">TPR repeat</keyword>
<dbReference type="SMART" id="SM00028">
    <property type="entry name" value="TPR"/>
    <property type="match status" value="6"/>
</dbReference>
<protein>
    <submittedName>
        <fullName evidence="3">Helix-turn-helix domain-containing protein</fullName>
    </submittedName>
</protein>
<sequence>MESLDIHEVGEIIRKVRKERRLRLEDLADKNISPATISNIERGVPHVGVEKALYLLNKLNIPLEQVPEILLGEQKELKKLQFYLFQTETLRDIGEAEKALKKLDQITLDDSHPYAAYYHYIKGKCYSSQRNWKRAERSFFNAIRLGSQTNSNIEAAAFTELSLCLYYQNDMEQALQYAESGIDAFKDNGDRPQFKYLLKRNKAIYLERLGRLGEAIGVVHEIWDELPHIEQTETLLSFYWLRAELCRRTGVLDQAIEYAEIGLEKARMNHQYTMIFDFWTVLGSVYMQQKDWEQAEECFDTALHLQGKLPKEDEDKFITTYARLGLLYLKEKRNNEAKQAINRAIQLGEKHNDVPQLTYALQVMGDFHRLQNEKSEAIAFYRRGAEIAEKHGLKKRAYKNMLHLAQCLENISDKEFQQITRNMYQLQIELQTEEDITFEKVE</sequence>
<feature type="repeat" description="TPR" evidence="1">
    <location>
        <begin position="318"/>
        <end position="351"/>
    </location>
</feature>
<organism evidence="3 4">
    <name type="scientific">Salinithrix halophila</name>
    <dbReference type="NCBI Taxonomy" id="1485204"/>
    <lineage>
        <taxon>Bacteria</taxon>
        <taxon>Bacillati</taxon>
        <taxon>Bacillota</taxon>
        <taxon>Bacilli</taxon>
        <taxon>Bacillales</taxon>
        <taxon>Thermoactinomycetaceae</taxon>
        <taxon>Salinithrix</taxon>
    </lineage>
</organism>
<dbReference type="Pfam" id="PF01381">
    <property type="entry name" value="HTH_3"/>
    <property type="match status" value="1"/>
</dbReference>
<dbReference type="Proteomes" id="UP001595843">
    <property type="component" value="Unassembled WGS sequence"/>
</dbReference>
<dbReference type="PROSITE" id="PS50943">
    <property type="entry name" value="HTH_CROC1"/>
    <property type="match status" value="1"/>
</dbReference>
<reference evidence="4" key="1">
    <citation type="journal article" date="2019" name="Int. J. Syst. Evol. Microbiol.">
        <title>The Global Catalogue of Microorganisms (GCM) 10K type strain sequencing project: providing services to taxonomists for standard genome sequencing and annotation.</title>
        <authorList>
            <consortium name="The Broad Institute Genomics Platform"/>
            <consortium name="The Broad Institute Genome Sequencing Center for Infectious Disease"/>
            <person name="Wu L."/>
            <person name="Ma J."/>
        </authorList>
    </citation>
    <scope>NUCLEOTIDE SEQUENCE [LARGE SCALE GENOMIC DNA]</scope>
    <source>
        <strain evidence="4">IBRC-M 10813</strain>
    </source>
</reference>
<dbReference type="PROSITE" id="PS50005">
    <property type="entry name" value="TPR"/>
    <property type="match status" value="2"/>
</dbReference>
<dbReference type="SMART" id="SM00530">
    <property type="entry name" value="HTH_XRE"/>
    <property type="match status" value="1"/>
</dbReference>
<evidence type="ECO:0000313" key="4">
    <source>
        <dbReference type="Proteomes" id="UP001595843"/>
    </source>
</evidence>
<dbReference type="RefSeq" id="WP_380702143.1">
    <property type="nucleotide sequence ID" value="NZ_JBHSAP010000007.1"/>
</dbReference>
<evidence type="ECO:0000256" key="1">
    <source>
        <dbReference type="PROSITE-ProRule" id="PRU00339"/>
    </source>
</evidence>
<dbReference type="InterPro" id="IPR011990">
    <property type="entry name" value="TPR-like_helical_dom_sf"/>
</dbReference>
<dbReference type="SUPFAM" id="SSF47413">
    <property type="entry name" value="lambda repressor-like DNA-binding domains"/>
    <property type="match status" value="1"/>
</dbReference>
<dbReference type="InterPro" id="IPR010982">
    <property type="entry name" value="Lambda_DNA-bd_dom_sf"/>
</dbReference>
<keyword evidence="4" id="KW-1185">Reference proteome</keyword>
<gene>
    <name evidence="3" type="ORF">ACFOUO_03355</name>
</gene>
<feature type="repeat" description="TPR" evidence="1">
    <location>
        <begin position="276"/>
        <end position="309"/>
    </location>
</feature>
<dbReference type="Gene3D" id="1.10.260.40">
    <property type="entry name" value="lambda repressor-like DNA-binding domains"/>
    <property type="match status" value="1"/>
</dbReference>
<dbReference type="Gene3D" id="1.25.40.10">
    <property type="entry name" value="Tetratricopeptide repeat domain"/>
    <property type="match status" value="2"/>
</dbReference>
<dbReference type="PANTHER" id="PTHR12558:SF13">
    <property type="entry name" value="CELL DIVISION CYCLE PROTEIN 27 HOMOLOG"/>
    <property type="match status" value="1"/>
</dbReference>
<dbReference type="InterPro" id="IPR019734">
    <property type="entry name" value="TPR_rpt"/>
</dbReference>
<dbReference type="PANTHER" id="PTHR12558">
    <property type="entry name" value="CELL DIVISION CYCLE 16,23,27"/>
    <property type="match status" value="1"/>
</dbReference>
<feature type="domain" description="HTH cro/C1-type" evidence="2">
    <location>
        <begin position="13"/>
        <end position="66"/>
    </location>
</feature>
<dbReference type="SUPFAM" id="SSF48452">
    <property type="entry name" value="TPR-like"/>
    <property type="match status" value="2"/>
</dbReference>
<dbReference type="CDD" id="cd00093">
    <property type="entry name" value="HTH_XRE"/>
    <property type="match status" value="1"/>
</dbReference>
<accession>A0ABV8JAQ4</accession>
<name>A0ABV8JAQ4_9BACL</name>
<dbReference type="InterPro" id="IPR001387">
    <property type="entry name" value="Cro/C1-type_HTH"/>
</dbReference>